<gene>
    <name evidence="1" type="ORF">DVS81_05055</name>
</gene>
<reference evidence="1 2" key="1">
    <citation type="submission" date="2018-05" db="EMBL/GenBank/DDBJ databases">
        <title>Integrated omic analyses show evidence that a Ca. Accumulibacter phosphatis strain performs denitrification under micro-aerobic conditions.</title>
        <authorList>
            <person name="Camejo P.Y."/>
            <person name="Katherine M.D."/>
            <person name="Daniel N.R."/>
        </authorList>
    </citation>
    <scope>NUCLEOTIDE SEQUENCE [LARGE SCALE GENOMIC DNA]</scope>
    <source>
        <strain evidence="1">UW-LDO-IC</strain>
    </source>
</reference>
<dbReference type="Proteomes" id="UP000253831">
    <property type="component" value="Unassembled WGS sequence"/>
</dbReference>
<evidence type="ECO:0000313" key="1">
    <source>
        <dbReference type="EMBL" id="RDE51535.1"/>
    </source>
</evidence>
<comment type="caution">
    <text evidence="1">The sequence shown here is derived from an EMBL/GenBank/DDBJ whole genome shotgun (WGS) entry which is preliminary data.</text>
</comment>
<organism evidence="1 2">
    <name type="scientific">Candidatus Accumulibacter meliphilus</name>
    <dbReference type="NCBI Taxonomy" id="2211374"/>
    <lineage>
        <taxon>Bacteria</taxon>
        <taxon>Pseudomonadati</taxon>
        <taxon>Pseudomonadota</taxon>
        <taxon>Betaproteobacteria</taxon>
        <taxon>Candidatus Accumulibacter</taxon>
    </lineage>
</organism>
<name>A0A369XQ66_9PROT</name>
<proteinExistence type="predicted"/>
<accession>A0A369XQ66</accession>
<sequence length="62" mass="6529">MREKGRGKSGTVMTFIIRGISTVMTVRQAPSALRATATAAATARPHDSLCASLTFQSGVSFQ</sequence>
<protein>
    <submittedName>
        <fullName evidence="1">Uncharacterized protein</fullName>
    </submittedName>
</protein>
<dbReference type="AlphaFoldDB" id="A0A369XQ66"/>
<evidence type="ECO:0000313" key="2">
    <source>
        <dbReference type="Proteomes" id="UP000253831"/>
    </source>
</evidence>
<dbReference type="EMBL" id="QPGA01000006">
    <property type="protein sequence ID" value="RDE51535.1"/>
    <property type="molecule type" value="Genomic_DNA"/>
</dbReference>